<gene>
    <name evidence="1" type="ORF">Ga0061068_101233</name>
</gene>
<dbReference type="EMBL" id="CYHH01000001">
    <property type="protein sequence ID" value="CUB05152.1"/>
    <property type="molecule type" value="Genomic_DNA"/>
</dbReference>
<sequence length="161" mass="15907">MAVNGERSGFARVAVMSLMGVAALVAAGCASDLGGGTYSRAEARRMMTVQYGVVEAVRPVQLEGTKSPLGAGAGAIVGGVAGSGVGGGRGEIVGATVGAVAGGLAGAALEEAATRKPGVEVTVRLENGRVIAVVQEDQGEGFRVGERVRVVNDAGTTRVAR</sequence>
<dbReference type="PROSITE" id="PS51257">
    <property type="entry name" value="PROKAR_LIPOPROTEIN"/>
    <property type="match status" value="1"/>
</dbReference>
<proteinExistence type="predicted"/>
<protein>
    <submittedName>
        <fullName evidence="1">Outer membrane lipoprotein SlyB</fullName>
    </submittedName>
</protein>
<reference evidence="2" key="1">
    <citation type="submission" date="2015-08" db="EMBL/GenBank/DDBJ databases">
        <authorList>
            <person name="Babu N.S."/>
            <person name="Beckwith C.J."/>
            <person name="Beseler K.G."/>
            <person name="Brison A."/>
            <person name="Carone J.V."/>
            <person name="Caskin T.P."/>
            <person name="Diamond M."/>
            <person name="Durham M.E."/>
            <person name="Foxe J.M."/>
            <person name="Go M."/>
            <person name="Henderson B.A."/>
            <person name="Jones I.B."/>
            <person name="McGettigan J.A."/>
            <person name="Micheletti S.J."/>
            <person name="Nasrallah M.E."/>
            <person name="Ortiz D."/>
            <person name="Piller C.R."/>
            <person name="Privatt S.R."/>
            <person name="Schneider S.L."/>
            <person name="Sharp S."/>
            <person name="Smith T.C."/>
            <person name="Stanton J.D."/>
            <person name="Ullery H.E."/>
            <person name="Wilson R.J."/>
            <person name="Serrano M.G."/>
            <person name="Buck G."/>
            <person name="Lee V."/>
            <person name="Wang Y."/>
            <person name="Carvalho R."/>
            <person name="Voegtly L."/>
            <person name="Shi R."/>
            <person name="Duckworth R."/>
            <person name="Johnson A."/>
            <person name="Loviza R."/>
            <person name="Walstead R."/>
            <person name="Shah Z."/>
            <person name="Kiflezghi M."/>
            <person name="Wade K."/>
            <person name="Ball S.L."/>
            <person name="Bradley K.W."/>
            <person name="Asai D.J."/>
            <person name="Bowman C.A."/>
            <person name="Russell D.A."/>
            <person name="Pope W.H."/>
            <person name="Jacobs-Sera D."/>
            <person name="Hendrix R.W."/>
            <person name="Hatfull G.F."/>
        </authorList>
    </citation>
    <scope>NUCLEOTIDE SEQUENCE [LARGE SCALE GENOMIC DNA]</scope>
    <source>
        <strain evidence="2">JCM 19170</strain>
    </source>
</reference>
<dbReference type="Proteomes" id="UP000182108">
    <property type="component" value="Unassembled WGS sequence"/>
</dbReference>
<name>A0A0K6IPD6_9PROT</name>
<accession>A0A0K6IPD6</accession>
<dbReference type="AlphaFoldDB" id="A0A0K6IPD6"/>
<organism evidence="1 2">
    <name type="scientific">Tepidiphilus thermophilus</name>
    <dbReference type="NCBI Taxonomy" id="876478"/>
    <lineage>
        <taxon>Bacteria</taxon>
        <taxon>Pseudomonadati</taxon>
        <taxon>Pseudomonadota</taxon>
        <taxon>Hydrogenophilia</taxon>
        <taxon>Hydrogenophilales</taxon>
        <taxon>Hydrogenophilaceae</taxon>
        <taxon>Tepidiphilus</taxon>
    </lineage>
</organism>
<evidence type="ECO:0000313" key="2">
    <source>
        <dbReference type="Proteomes" id="UP000182108"/>
    </source>
</evidence>
<evidence type="ECO:0000313" key="1">
    <source>
        <dbReference type="EMBL" id="CUB05152.1"/>
    </source>
</evidence>
<keyword evidence="2" id="KW-1185">Reference proteome</keyword>
<keyword evidence="1" id="KW-0449">Lipoprotein</keyword>